<dbReference type="GO" id="GO:0009097">
    <property type="term" value="P:isoleucine biosynthetic process"/>
    <property type="evidence" value="ECO:0007669"/>
    <property type="project" value="TreeGrafter"/>
</dbReference>
<dbReference type="InterPro" id="IPR036052">
    <property type="entry name" value="TrpB-like_PALP_sf"/>
</dbReference>
<dbReference type="GO" id="GO:0006567">
    <property type="term" value="P:L-threonine catabolic process"/>
    <property type="evidence" value="ECO:0007669"/>
    <property type="project" value="TreeGrafter"/>
</dbReference>
<comment type="cofactor">
    <cofactor evidence="1">
        <name>pyridoxal 5'-phosphate</name>
        <dbReference type="ChEBI" id="CHEBI:597326"/>
    </cofactor>
</comment>
<reference evidence="5" key="1">
    <citation type="submission" date="2019-09" db="EMBL/GenBank/DDBJ databases">
        <title>Characterisation of the sponge microbiome using genome-centric metagenomics.</title>
        <authorList>
            <person name="Engelberts J.P."/>
            <person name="Robbins S.J."/>
            <person name="De Goeij J.M."/>
            <person name="Aranda M."/>
            <person name="Bell S.C."/>
            <person name="Webster N.S."/>
        </authorList>
    </citation>
    <scope>NUCLEOTIDE SEQUENCE</scope>
    <source>
        <strain evidence="5">SB0661_bin_32</strain>
    </source>
</reference>
<protein>
    <submittedName>
        <fullName evidence="5">Threonine/serine dehydratase</fullName>
    </submittedName>
</protein>
<dbReference type="PANTHER" id="PTHR48078">
    <property type="entry name" value="THREONINE DEHYDRATASE, MITOCHONDRIAL-RELATED"/>
    <property type="match status" value="1"/>
</dbReference>
<dbReference type="CDD" id="cd01562">
    <property type="entry name" value="Thr-dehyd"/>
    <property type="match status" value="1"/>
</dbReference>
<name>A0A6B1D771_9CHLR</name>
<dbReference type="EMBL" id="VXMH01000051">
    <property type="protein sequence ID" value="MYC95292.1"/>
    <property type="molecule type" value="Genomic_DNA"/>
</dbReference>
<proteinExistence type="predicted"/>
<keyword evidence="2" id="KW-0663">Pyridoxal phosphate</keyword>
<dbReference type="InterPro" id="IPR000634">
    <property type="entry name" value="Ser/Thr_deHydtase_PyrdxlP-BS"/>
</dbReference>
<dbReference type="InterPro" id="IPR050147">
    <property type="entry name" value="Ser/Thr_Dehydratase"/>
</dbReference>
<dbReference type="GO" id="GO:0030170">
    <property type="term" value="F:pyridoxal phosphate binding"/>
    <property type="evidence" value="ECO:0007669"/>
    <property type="project" value="InterPro"/>
</dbReference>
<accession>A0A6B1D771</accession>
<keyword evidence="3" id="KW-0456">Lyase</keyword>
<dbReference type="GO" id="GO:0004794">
    <property type="term" value="F:threonine deaminase activity"/>
    <property type="evidence" value="ECO:0007669"/>
    <property type="project" value="TreeGrafter"/>
</dbReference>
<comment type="caution">
    <text evidence="5">The sequence shown here is derived from an EMBL/GenBank/DDBJ whole genome shotgun (WGS) entry which is preliminary data.</text>
</comment>
<evidence type="ECO:0000256" key="2">
    <source>
        <dbReference type="ARBA" id="ARBA00022898"/>
    </source>
</evidence>
<dbReference type="Pfam" id="PF00291">
    <property type="entry name" value="PALP"/>
    <property type="match status" value="1"/>
</dbReference>
<organism evidence="5">
    <name type="scientific">Caldilineaceae bacterium SB0661_bin_32</name>
    <dbReference type="NCBI Taxonomy" id="2605255"/>
    <lineage>
        <taxon>Bacteria</taxon>
        <taxon>Bacillati</taxon>
        <taxon>Chloroflexota</taxon>
        <taxon>Caldilineae</taxon>
        <taxon>Caldilineales</taxon>
        <taxon>Caldilineaceae</taxon>
    </lineage>
</organism>
<evidence type="ECO:0000256" key="3">
    <source>
        <dbReference type="ARBA" id="ARBA00023239"/>
    </source>
</evidence>
<dbReference type="GO" id="GO:0003941">
    <property type="term" value="F:L-serine ammonia-lyase activity"/>
    <property type="evidence" value="ECO:0007669"/>
    <property type="project" value="TreeGrafter"/>
</dbReference>
<dbReference type="InterPro" id="IPR001926">
    <property type="entry name" value="TrpB-like_PALP"/>
</dbReference>
<evidence type="ECO:0000259" key="4">
    <source>
        <dbReference type="Pfam" id="PF00291"/>
    </source>
</evidence>
<gene>
    <name evidence="5" type="ORF">F4X14_09995</name>
</gene>
<dbReference type="AlphaFoldDB" id="A0A6B1D771"/>
<evidence type="ECO:0000313" key="5">
    <source>
        <dbReference type="EMBL" id="MYC95292.1"/>
    </source>
</evidence>
<dbReference type="NCBIfam" id="NF005292">
    <property type="entry name" value="PRK06815.1"/>
    <property type="match status" value="1"/>
</dbReference>
<sequence length="325" mass="34496">MGASLADLPRQIRLATSRIRPNIVETPLRLSSILSERTGAQVYLKLENRQHTGSFKLRGATNRLLNLTAEERACGVVTASTGNHALAVARAAAQLNVAATIFLPEGASPRKVEKLRAFPVALCRVPGDALNAEISARQAARQRNQLFISPYNDPHIIAGQGTIAVELLRQQPQLDAVFATVGGGGLMGGIASYIKGTGSQIQIVGCQPENSAVMLASVRAGRVVETESLPTLSDGSAGGIEPHSVTFDLSKSHVDHWLTVSEAEIATAMRLIYSECGECIEGAAGVAVASLLKTDKRFAGQRLAVVICGGNVDSDTWQRVLEQRN</sequence>
<evidence type="ECO:0000256" key="1">
    <source>
        <dbReference type="ARBA" id="ARBA00001933"/>
    </source>
</evidence>
<dbReference type="PANTHER" id="PTHR48078:SF6">
    <property type="entry name" value="L-THREONINE DEHYDRATASE CATABOLIC TDCB"/>
    <property type="match status" value="1"/>
</dbReference>
<dbReference type="Gene3D" id="3.40.50.1100">
    <property type="match status" value="2"/>
</dbReference>
<dbReference type="GO" id="GO:0006565">
    <property type="term" value="P:L-serine catabolic process"/>
    <property type="evidence" value="ECO:0007669"/>
    <property type="project" value="TreeGrafter"/>
</dbReference>
<dbReference type="PROSITE" id="PS00165">
    <property type="entry name" value="DEHYDRATASE_SER_THR"/>
    <property type="match status" value="1"/>
</dbReference>
<feature type="domain" description="Tryptophan synthase beta chain-like PALP" evidence="4">
    <location>
        <begin position="20"/>
        <end position="309"/>
    </location>
</feature>
<dbReference type="SUPFAM" id="SSF53686">
    <property type="entry name" value="Tryptophan synthase beta subunit-like PLP-dependent enzymes"/>
    <property type="match status" value="1"/>
</dbReference>